<evidence type="ECO:0000313" key="2">
    <source>
        <dbReference type="Proteomes" id="UP000786693"/>
    </source>
</evidence>
<protein>
    <recommendedName>
        <fullName evidence="3">Hemin uptake protein HemP</fullName>
    </recommendedName>
</protein>
<gene>
    <name evidence="1" type="ORF">JANAI62_34680</name>
</gene>
<dbReference type="Pfam" id="PF10636">
    <property type="entry name" value="hemP"/>
    <property type="match status" value="1"/>
</dbReference>
<evidence type="ECO:0008006" key="3">
    <source>
        <dbReference type="Google" id="ProtNLM"/>
    </source>
</evidence>
<accession>A0ABQ4NR03</accession>
<dbReference type="InterPro" id="IPR019600">
    <property type="entry name" value="Hemin_uptake_protein_HemP"/>
</dbReference>
<sequence length="53" mass="6106">MTVLQSSDSWQSPSEPSYRVEDLLRDSPTARIILDEQVYILRKTRAGKLILTK</sequence>
<dbReference type="Gene3D" id="2.10.70.10">
    <property type="entry name" value="Complement Module, domain 1"/>
    <property type="match status" value="1"/>
</dbReference>
<evidence type="ECO:0000313" key="1">
    <source>
        <dbReference type="EMBL" id="GIT96845.1"/>
    </source>
</evidence>
<dbReference type="RefSeq" id="WP_220750340.1">
    <property type="nucleotide sequence ID" value="NZ_BPFH01000008.1"/>
</dbReference>
<dbReference type="EMBL" id="BPFH01000008">
    <property type="protein sequence ID" value="GIT96845.1"/>
    <property type="molecule type" value="Genomic_DNA"/>
</dbReference>
<organism evidence="1 2">
    <name type="scientific">Jannaschia pagri</name>
    <dbReference type="NCBI Taxonomy" id="2829797"/>
    <lineage>
        <taxon>Bacteria</taxon>
        <taxon>Pseudomonadati</taxon>
        <taxon>Pseudomonadota</taxon>
        <taxon>Alphaproteobacteria</taxon>
        <taxon>Rhodobacterales</taxon>
        <taxon>Roseobacteraceae</taxon>
        <taxon>Jannaschia</taxon>
    </lineage>
</organism>
<keyword evidence="2" id="KW-1185">Reference proteome</keyword>
<name>A0ABQ4NR03_9RHOB</name>
<proteinExistence type="predicted"/>
<comment type="caution">
    <text evidence="1">The sequence shown here is derived from an EMBL/GenBank/DDBJ whole genome shotgun (WGS) entry which is preliminary data.</text>
</comment>
<reference evidence="1 2" key="1">
    <citation type="submission" date="2021-05" db="EMBL/GenBank/DDBJ databases">
        <title>Bacteria Genome sequencing.</title>
        <authorList>
            <person name="Takabe Y."/>
            <person name="Nakajima Y."/>
            <person name="Suzuki S."/>
            <person name="Shiozaki T."/>
        </authorList>
    </citation>
    <scope>NUCLEOTIDE SEQUENCE [LARGE SCALE GENOMIC DNA]</scope>
    <source>
        <strain evidence="1 2">AI_62</strain>
    </source>
</reference>
<dbReference type="Proteomes" id="UP000786693">
    <property type="component" value="Unassembled WGS sequence"/>
</dbReference>